<accession>A0A9D1N3M7</accession>
<gene>
    <name evidence="2" type="ORF">IAD24_05160</name>
</gene>
<protein>
    <submittedName>
        <fullName evidence="2">Glutaredoxin</fullName>
    </submittedName>
</protein>
<dbReference type="SUPFAM" id="SSF52833">
    <property type="entry name" value="Thioredoxin-like"/>
    <property type="match status" value="1"/>
</dbReference>
<evidence type="ECO:0000259" key="1">
    <source>
        <dbReference type="Pfam" id="PF00462"/>
    </source>
</evidence>
<evidence type="ECO:0000313" key="3">
    <source>
        <dbReference type="Proteomes" id="UP000824128"/>
    </source>
</evidence>
<dbReference type="InterPro" id="IPR002109">
    <property type="entry name" value="Glutaredoxin"/>
</dbReference>
<dbReference type="Pfam" id="PF00462">
    <property type="entry name" value="Glutaredoxin"/>
    <property type="match status" value="1"/>
</dbReference>
<feature type="domain" description="Glutaredoxin" evidence="1">
    <location>
        <begin position="6"/>
        <end position="66"/>
    </location>
</feature>
<dbReference type="InterPro" id="IPR036249">
    <property type="entry name" value="Thioredoxin-like_sf"/>
</dbReference>
<dbReference type="EMBL" id="DVNZ01000163">
    <property type="protein sequence ID" value="HIU94532.1"/>
    <property type="molecule type" value="Genomic_DNA"/>
</dbReference>
<dbReference type="Proteomes" id="UP000824128">
    <property type="component" value="Unassembled WGS sequence"/>
</dbReference>
<dbReference type="AlphaFoldDB" id="A0A9D1N3M7"/>
<dbReference type="PROSITE" id="PS51354">
    <property type="entry name" value="GLUTAREDOXIN_2"/>
    <property type="match status" value="1"/>
</dbReference>
<name>A0A9D1N3M7_9FIRM</name>
<comment type="caution">
    <text evidence="2">The sequence shown here is derived from an EMBL/GenBank/DDBJ whole genome shotgun (WGS) entry which is preliminary data.</text>
</comment>
<dbReference type="Gene3D" id="3.40.30.10">
    <property type="entry name" value="Glutaredoxin"/>
    <property type="match status" value="1"/>
</dbReference>
<reference evidence="2" key="2">
    <citation type="journal article" date="2021" name="PeerJ">
        <title>Extensive microbial diversity within the chicken gut microbiome revealed by metagenomics and culture.</title>
        <authorList>
            <person name="Gilroy R."/>
            <person name="Ravi A."/>
            <person name="Getino M."/>
            <person name="Pursley I."/>
            <person name="Horton D.L."/>
            <person name="Alikhan N.F."/>
            <person name="Baker D."/>
            <person name="Gharbi K."/>
            <person name="Hall N."/>
            <person name="Watson M."/>
            <person name="Adriaenssens E.M."/>
            <person name="Foster-Nyarko E."/>
            <person name="Jarju S."/>
            <person name="Secka A."/>
            <person name="Antonio M."/>
            <person name="Oren A."/>
            <person name="Chaudhuri R.R."/>
            <person name="La Ragione R."/>
            <person name="Hildebrand F."/>
            <person name="Pallen M.J."/>
        </authorList>
    </citation>
    <scope>NUCLEOTIDE SEQUENCE</scope>
    <source>
        <strain evidence="2">ChiGjej2B2-16831</strain>
    </source>
</reference>
<reference evidence="2" key="1">
    <citation type="submission" date="2020-10" db="EMBL/GenBank/DDBJ databases">
        <authorList>
            <person name="Gilroy R."/>
        </authorList>
    </citation>
    <scope>NUCLEOTIDE SEQUENCE</scope>
    <source>
        <strain evidence="2">ChiGjej2B2-16831</strain>
    </source>
</reference>
<organism evidence="2 3">
    <name type="scientific">Candidatus Aphodomorpha intestinavium</name>
    <dbReference type="NCBI Taxonomy" id="2840672"/>
    <lineage>
        <taxon>Bacteria</taxon>
        <taxon>Bacillati</taxon>
        <taxon>Bacillota</taxon>
        <taxon>Clostridia</taxon>
        <taxon>Eubacteriales</taxon>
        <taxon>Candidatus Aphodomorpha</taxon>
    </lineage>
</organism>
<proteinExistence type="predicted"/>
<evidence type="ECO:0000313" key="2">
    <source>
        <dbReference type="EMBL" id="HIU94532.1"/>
    </source>
</evidence>
<sequence length="91" mass="10121">MQPILMMILPDCPHCRRARALLDELRSENPAYAAVPLQIEDERRNRALADALDYWYVPCCFVGGKKIHEGVPSREAMRAVLDAALSDAPGA</sequence>